<dbReference type="InterPro" id="IPR016858">
    <property type="entry name" value="KMT5A-like"/>
</dbReference>
<keyword evidence="8" id="KW-0156">Chromatin regulator</keyword>
<dbReference type="PANTHER" id="PTHR46167:SF1">
    <property type="entry name" value="N-LYSINE METHYLTRANSFERASE KMT5A"/>
    <property type="match status" value="1"/>
</dbReference>
<feature type="domain" description="SET" evidence="14">
    <location>
        <begin position="257"/>
        <end position="368"/>
    </location>
</feature>
<comment type="catalytic activity">
    <reaction evidence="12">
        <text>L-lysyl(20)-[histone H4] + S-adenosyl-L-methionine = N(6)-methyl-L-lysyl(20)-[histone H4] + S-adenosyl-L-homocysteine + H(+)</text>
        <dbReference type="Rhea" id="RHEA:60344"/>
        <dbReference type="Rhea" id="RHEA-COMP:15554"/>
        <dbReference type="Rhea" id="RHEA-COMP:15555"/>
        <dbReference type="ChEBI" id="CHEBI:15378"/>
        <dbReference type="ChEBI" id="CHEBI:29969"/>
        <dbReference type="ChEBI" id="CHEBI:57856"/>
        <dbReference type="ChEBI" id="CHEBI:59789"/>
        <dbReference type="ChEBI" id="CHEBI:61929"/>
        <dbReference type="EC" id="2.1.1.361"/>
    </reaction>
</comment>
<sequence>MADADMIGSFPDIGKRKSRPPRKVINPTVTTSPALLDDGPCTRETSVKEEVTTPQRYGDPESTSRLLQCISPHITQQNHQITEYFTPKKEERRSPVPMEQESRLRPNKTYFEDEGKENQHHLNGLRLPEQDSFRDPATSSSRVHYHRIQSPVEEFELESHVNLSPVSGISKLRIRLTPRGGARVVGRKPSSSRPQLMGSCGNRLLDQAEKGKTLEASKMLPLTEYFPVRRSNRKTKATLLEEQRSSIEEAIVLQAEEGLEVEEFTGKGRGVVASRAFAKGDYVVEYAGDLIDMQEAEKREAEYSRDTSKGCYIVDATQESTRVGRLINHSRLKANLVPKAYVVKGKPHLVFVAKRDISPGEEFLYDYGDRSKESLRHHPWLAY</sequence>
<keyword evidence="9" id="KW-0805">Transcription regulation</keyword>
<dbReference type="PANTHER" id="PTHR46167">
    <property type="entry name" value="N-LYSINE METHYLTRANSFERASE KMT5A"/>
    <property type="match status" value="1"/>
</dbReference>
<dbReference type="InterPro" id="IPR001214">
    <property type="entry name" value="SET_dom"/>
</dbReference>
<dbReference type="EMBL" id="LR899537">
    <property type="protein sequence ID" value="CAD7240289.1"/>
    <property type="molecule type" value="Genomic_DNA"/>
</dbReference>
<dbReference type="SUPFAM" id="SSF82199">
    <property type="entry name" value="SET domain"/>
    <property type="match status" value="1"/>
</dbReference>
<organism evidence="15">
    <name type="scientific">Darwinula stevensoni</name>
    <dbReference type="NCBI Taxonomy" id="69355"/>
    <lineage>
        <taxon>Eukaryota</taxon>
        <taxon>Metazoa</taxon>
        <taxon>Ecdysozoa</taxon>
        <taxon>Arthropoda</taxon>
        <taxon>Crustacea</taxon>
        <taxon>Oligostraca</taxon>
        <taxon>Ostracoda</taxon>
        <taxon>Podocopa</taxon>
        <taxon>Podocopida</taxon>
        <taxon>Darwinulocopina</taxon>
        <taxon>Darwinuloidea</taxon>
        <taxon>Darwinulidae</taxon>
        <taxon>Darwinula</taxon>
    </lineage>
</organism>
<dbReference type="GO" id="GO:0032259">
    <property type="term" value="P:methylation"/>
    <property type="evidence" value="ECO:0007669"/>
    <property type="project" value="UniProtKB-KW"/>
</dbReference>
<evidence type="ECO:0000256" key="9">
    <source>
        <dbReference type="ARBA" id="ARBA00023015"/>
    </source>
</evidence>
<feature type="region of interest" description="Disordered" evidence="13">
    <location>
        <begin position="1"/>
        <end position="62"/>
    </location>
</feature>
<evidence type="ECO:0000256" key="10">
    <source>
        <dbReference type="ARBA" id="ARBA00023163"/>
    </source>
</evidence>
<protein>
    <recommendedName>
        <fullName evidence="3">[histone H4]-lysine(20) N-methyltransferase</fullName>
        <ecNumber evidence="3">2.1.1.361</ecNumber>
    </recommendedName>
</protein>
<name>A0A7R8WY07_9CRUS</name>
<evidence type="ECO:0000256" key="12">
    <source>
        <dbReference type="ARBA" id="ARBA00047784"/>
    </source>
</evidence>
<evidence type="ECO:0000256" key="11">
    <source>
        <dbReference type="ARBA" id="ARBA00023242"/>
    </source>
</evidence>
<dbReference type="PROSITE" id="PS51571">
    <property type="entry name" value="SAM_MT43_PR_SET"/>
    <property type="match status" value="1"/>
</dbReference>
<evidence type="ECO:0000313" key="16">
    <source>
        <dbReference type="Proteomes" id="UP000677054"/>
    </source>
</evidence>
<dbReference type="InterPro" id="IPR046341">
    <property type="entry name" value="SET_dom_sf"/>
</dbReference>
<dbReference type="GO" id="GO:0005700">
    <property type="term" value="C:polytene chromosome"/>
    <property type="evidence" value="ECO:0007669"/>
    <property type="project" value="TreeGrafter"/>
</dbReference>
<dbReference type="EC" id="2.1.1.361" evidence="3"/>
<accession>A0A7R8WY07</accession>
<evidence type="ECO:0000256" key="13">
    <source>
        <dbReference type="SAM" id="MobiDB-lite"/>
    </source>
</evidence>
<dbReference type="Proteomes" id="UP000677054">
    <property type="component" value="Unassembled WGS sequence"/>
</dbReference>
<keyword evidence="11" id="KW-0539">Nucleus</keyword>
<dbReference type="EMBL" id="CAJPEV010000020">
    <property type="protein sequence ID" value="CAG0878915.1"/>
    <property type="molecule type" value="Genomic_DNA"/>
</dbReference>
<evidence type="ECO:0000256" key="5">
    <source>
        <dbReference type="ARBA" id="ARBA00022603"/>
    </source>
</evidence>
<dbReference type="InterPro" id="IPR047266">
    <property type="entry name" value="KMT5A-like_SET"/>
</dbReference>
<dbReference type="CDD" id="cd10528">
    <property type="entry name" value="SET_SETD8"/>
    <property type="match status" value="1"/>
</dbReference>
<dbReference type="PROSITE" id="PS50280">
    <property type="entry name" value="SET"/>
    <property type="match status" value="1"/>
</dbReference>
<evidence type="ECO:0000256" key="1">
    <source>
        <dbReference type="ARBA" id="ARBA00004123"/>
    </source>
</evidence>
<keyword evidence="16" id="KW-1185">Reference proteome</keyword>
<reference evidence="15" key="1">
    <citation type="submission" date="2020-11" db="EMBL/GenBank/DDBJ databases">
        <authorList>
            <person name="Tran Van P."/>
        </authorList>
    </citation>
    <scope>NUCLEOTIDE SEQUENCE</scope>
</reference>
<dbReference type="GO" id="GO:0043516">
    <property type="term" value="P:regulation of DNA damage response, signal transduction by p53 class mediator"/>
    <property type="evidence" value="ECO:0007669"/>
    <property type="project" value="TreeGrafter"/>
</dbReference>
<comment type="subcellular location">
    <subcellularLocation>
        <location evidence="2">Chromosome</location>
    </subcellularLocation>
    <subcellularLocation>
        <location evidence="1">Nucleus</location>
    </subcellularLocation>
</comment>
<dbReference type="Pfam" id="PF00856">
    <property type="entry name" value="SET"/>
    <property type="match status" value="1"/>
</dbReference>
<proteinExistence type="predicted"/>
<keyword evidence="5" id="KW-0489">Methyltransferase</keyword>
<evidence type="ECO:0000256" key="2">
    <source>
        <dbReference type="ARBA" id="ARBA00004286"/>
    </source>
</evidence>
<dbReference type="SMART" id="SM00317">
    <property type="entry name" value="SET"/>
    <property type="match status" value="1"/>
</dbReference>
<evidence type="ECO:0000256" key="4">
    <source>
        <dbReference type="ARBA" id="ARBA00022454"/>
    </source>
</evidence>
<keyword evidence="7" id="KW-0949">S-adenosyl-L-methionine</keyword>
<feature type="region of interest" description="Disordered" evidence="13">
    <location>
        <begin position="180"/>
        <end position="199"/>
    </location>
</feature>
<dbReference type="GO" id="GO:0140944">
    <property type="term" value="F:histone H4K20 monomethyltransferase activity"/>
    <property type="evidence" value="ECO:0007669"/>
    <property type="project" value="UniProtKB-EC"/>
</dbReference>
<dbReference type="InterPro" id="IPR051760">
    <property type="entry name" value="KMT5A"/>
</dbReference>
<evidence type="ECO:0000259" key="14">
    <source>
        <dbReference type="PROSITE" id="PS50280"/>
    </source>
</evidence>
<dbReference type="OrthoDB" id="5560686at2759"/>
<evidence type="ECO:0000256" key="7">
    <source>
        <dbReference type="ARBA" id="ARBA00022691"/>
    </source>
</evidence>
<evidence type="ECO:0000313" key="15">
    <source>
        <dbReference type="EMBL" id="CAD7240289.1"/>
    </source>
</evidence>
<gene>
    <name evidence="15" type="ORF">DSTB1V02_LOCUS316</name>
</gene>
<evidence type="ECO:0000256" key="3">
    <source>
        <dbReference type="ARBA" id="ARBA00012187"/>
    </source>
</evidence>
<dbReference type="Gene3D" id="2.170.270.10">
    <property type="entry name" value="SET domain"/>
    <property type="match status" value="1"/>
</dbReference>
<evidence type="ECO:0000256" key="8">
    <source>
        <dbReference type="ARBA" id="ARBA00022853"/>
    </source>
</evidence>
<keyword evidence="6" id="KW-0808">Transferase</keyword>
<dbReference type="GO" id="GO:0005634">
    <property type="term" value="C:nucleus"/>
    <property type="evidence" value="ECO:0007669"/>
    <property type="project" value="UniProtKB-SubCell"/>
</dbReference>
<evidence type="ECO:0000256" key="6">
    <source>
        <dbReference type="ARBA" id="ARBA00022679"/>
    </source>
</evidence>
<keyword evidence="4" id="KW-0158">Chromosome</keyword>
<dbReference type="GO" id="GO:0006357">
    <property type="term" value="P:regulation of transcription by RNA polymerase II"/>
    <property type="evidence" value="ECO:0007669"/>
    <property type="project" value="TreeGrafter"/>
</dbReference>
<dbReference type="AlphaFoldDB" id="A0A7R8WY07"/>
<keyword evidence="10" id="KW-0804">Transcription</keyword>